<name>A0A8H6MZD7_9PEZI</name>
<keyword evidence="3" id="KW-1185">Reference proteome</keyword>
<organism evidence="2 3">
    <name type="scientific">Colletotrichum sojae</name>
    <dbReference type="NCBI Taxonomy" id="2175907"/>
    <lineage>
        <taxon>Eukaryota</taxon>
        <taxon>Fungi</taxon>
        <taxon>Dikarya</taxon>
        <taxon>Ascomycota</taxon>
        <taxon>Pezizomycotina</taxon>
        <taxon>Sordariomycetes</taxon>
        <taxon>Hypocreomycetidae</taxon>
        <taxon>Glomerellales</taxon>
        <taxon>Glomerellaceae</taxon>
        <taxon>Colletotrichum</taxon>
        <taxon>Colletotrichum orchidearum species complex</taxon>
    </lineage>
</organism>
<sequence>MDSAVSLERILLREWGCWEESIDDTHAGNHGKLVEGNFQNLFSESTAANSPVIMKFSIATVAALFAAFAAVVPAAAPEPAPFDHAAVGNALMQRGLEKRCNREFLTTASGPATTLPVPGARPDAPSAAAGVAC</sequence>
<dbReference type="EMBL" id="WIGN01000041">
    <property type="protein sequence ID" value="KAF6814669.1"/>
    <property type="molecule type" value="Genomic_DNA"/>
</dbReference>
<protein>
    <submittedName>
        <fullName evidence="2">Uncharacterized protein</fullName>
    </submittedName>
</protein>
<evidence type="ECO:0000256" key="1">
    <source>
        <dbReference type="SAM" id="MobiDB-lite"/>
    </source>
</evidence>
<proteinExistence type="predicted"/>
<gene>
    <name evidence="2" type="ORF">CSOJ01_03892</name>
</gene>
<reference evidence="2 3" key="1">
    <citation type="journal article" date="2020" name="Phytopathology">
        <title>Genome Sequence Resources of Colletotrichum truncatum, C. plurivorum, C. musicola, and C. sojae: Four Species Pathogenic to Soybean (Glycine max).</title>
        <authorList>
            <person name="Rogerio F."/>
            <person name="Boufleur T.R."/>
            <person name="Ciampi-Guillardi M."/>
            <person name="Sukno S.A."/>
            <person name="Thon M.R."/>
            <person name="Massola Junior N.S."/>
            <person name="Baroncelli R."/>
        </authorList>
    </citation>
    <scope>NUCLEOTIDE SEQUENCE [LARGE SCALE GENOMIC DNA]</scope>
    <source>
        <strain evidence="2 3">LFN0009</strain>
    </source>
</reference>
<comment type="caution">
    <text evidence="2">The sequence shown here is derived from an EMBL/GenBank/DDBJ whole genome shotgun (WGS) entry which is preliminary data.</text>
</comment>
<evidence type="ECO:0000313" key="3">
    <source>
        <dbReference type="Proteomes" id="UP000652219"/>
    </source>
</evidence>
<feature type="region of interest" description="Disordered" evidence="1">
    <location>
        <begin position="111"/>
        <end position="133"/>
    </location>
</feature>
<evidence type="ECO:0000313" key="2">
    <source>
        <dbReference type="EMBL" id="KAF6814669.1"/>
    </source>
</evidence>
<accession>A0A8H6MZD7</accession>
<dbReference type="AlphaFoldDB" id="A0A8H6MZD7"/>
<dbReference type="Proteomes" id="UP000652219">
    <property type="component" value="Unassembled WGS sequence"/>
</dbReference>